<evidence type="ECO:0000256" key="4">
    <source>
        <dbReference type="SAM" id="MobiDB-lite"/>
    </source>
</evidence>
<dbReference type="Pfam" id="PF17963">
    <property type="entry name" value="Big_9"/>
    <property type="match status" value="2"/>
</dbReference>
<protein>
    <submittedName>
        <fullName evidence="6">Ig-like domain-containing protein</fullName>
    </submittedName>
</protein>
<accession>A0ABW3R9B0</accession>
<dbReference type="InterPro" id="IPR007346">
    <property type="entry name" value="Endonuclease-I"/>
</dbReference>
<keyword evidence="2" id="KW-0540">Nuclease</keyword>
<evidence type="ECO:0000313" key="7">
    <source>
        <dbReference type="Proteomes" id="UP001597163"/>
    </source>
</evidence>
<dbReference type="RefSeq" id="WP_311936836.1">
    <property type="nucleotide sequence ID" value="NZ_JAVSCK010000001.1"/>
</dbReference>
<feature type="region of interest" description="Disordered" evidence="4">
    <location>
        <begin position="19"/>
        <end position="40"/>
    </location>
</feature>
<comment type="caution">
    <text evidence="6">The sequence shown here is derived from an EMBL/GenBank/DDBJ whole genome shotgun (WGS) entry which is preliminary data.</text>
</comment>
<name>A0ABW3R9B0_9FLAO</name>
<sequence>MKKICLLLLVVLAFSNCSSSGNDAPPPTPTPTDDGKPVAVNDTATTVEDAKLIIGNLLDNDTVVDNARITSFDTASTNGGTIEDNRDGTYTYTPANNFVGADTFTYTLCDDDDPKNCSTATVTITVTDEGNPTAEDDAINVLENSTKIISTLLDNDVVIDGAVLTSVDNTSTQGTVVLNTDGTISYTPPTDFTGSDSFVYTICDDDTPTNSCDSATVTITVIAAINFNIPAELVDYYSGVIFSEDTDLMFTELDELTKEKHTTILSYGQRHQYLYNADEDENNADNVILMYSGESRYWEEYTSGTNSYSPQTFNTEHIYPQSRLEANDAVTDLHHLRACDATVNSNRLNYPFTDGTGSYALGTEEWFPGDDWKGDVARMIMYLNIRYGETFEKVGSLELFIKWNIEDPVSTFEEQRNNIIYAAQGNRNPFIDNPYLATLVWGGNDAENKWN</sequence>
<evidence type="ECO:0000256" key="1">
    <source>
        <dbReference type="ARBA" id="ARBA00006429"/>
    </source>
</evidence>
<dbReference type="Pfam" id="PF04231">
    <property type="entry name" value="Endonuclease_1"/>
    <property type="match status" value="1"/>
</dbReference>
<dbReference type="PANTHER" id="PTHR33607:SF2">
    <property type="entry name" value="ENDONUCLEASE-1"/>
    <property type="match status" value="1"/>
</dbReference>
<comment type="similarity">
    <text evidence="1">Belongs to the EndA/NucM nuclease family.</text>
</comment>
<dbReference type="InterPro" id="IPR044925">
    <property type="entry name" value="His-Me_finger_sf"/>
</dbReference>
<dbReference type="NCBIfam" id="NF012211">
    <property type="entry name" value="tand_rpt_95"/>
    <property type="match status" value="2"/>
</dbReference>
<evidence type="ECO:0000256" key="3">
    <source>
        <dbReference type="ARBA" id="ARBA00022801"/>
    </source>
</evidence>
<evidence type="ECO:0000256" key="5">
    <source>
        <dbReference type="SAM" id="SignalP"/>
    </source>
</evidence>
<dbReference type="Proteomes" id="UP001597163">
    <property type="component" value="Unassembled WGS sequence"/>
</dbReference>
<evidence type="ECO:0000313" key="6">
    <source>
        <dbReference type="EMBL" id="MFD1161601.1"/>
    </source>
</evidence>
<feature type="chain" id="PRO_5045182487" evidence="5">
    <location>
        <begin position="25"/>
        <end position="451"/>
    </location>
</feature>
<reference evidence="7" key="1">
    <citation type="journal article" date="2019" name="Int. J. Syst. Evol. Microbiol.">
        <title>The Global Catalogue of Microorganisms (GCM) 10K type strain sequencing project: providing services to taxonomists for standard genome sequencing and annotation.</title>
        <authorList>
            <consortium name="The Broad Institute Genomics Platform"/>
            <consortium name="The Broad Institute Genome Sequencing Center for Infectious Disease"/>
            <person name="Wu L."/>
            <person name="Ma J."/>
        </authorList>
    </citation>
    <scope>NUCLEOTIDE SEQUENCE [LARGE SCALE GENOMIC DNA]</scope>
    <source>
        <strain evidence="7">CCUG 63246</strain>
    </source>
</reference>
<evidence type="ECO:0000256" key="2">
    <source>
        <dbReference type="ARBA" id="ARBA00022722"/>
    </source>
</evidence>
<keyword evidence="5" id="KW-0732">Signal</keyword>
<dbReference type="SUPFAM" id="SSF54060">
    <property type="entry name" value="His-Me finger endonucleases"/>
    <property type="match status" value="1"/>
</dbReference>
<dbReference type="Gene3D" id="2.60.40.2810">
    <property type="match status" value="2"/>
</dbReference>
<dbReference type="EMBL" id="JBHTLJ010000001">
    <property type="protein sequence ID" value="MFD1161601.1"/>
    <property type="molecule type" value="Genomic_DNA"/>
</dbReference>
<dbReference type="PANTHER" id="PTHR33607">
    <property type="entry name" value="ENDONUCLEASE-1"/>
    <property type="match status" value="1"/>
</dbReference>
<gene>
    <name evidence="6" type="ORF">ACFQ2E_04175</name>
</gene>
<keyword evidence="7" id="KW-1185">Reference proteome</keyword>
<organism evidence="6 7">
    <name type="scientific">Hwangdonia seohaensis</name>
    <dbReference type="NCBI Taxonomy" id="1240727"/>
    <lineage>
        <taxon>Bacteria</taxon>
        <taxon>Pseudomonadati</taxon>
        <taxon>Bacteroidota</taxon>
        <taxon>Flavobacteriia</taxon>
        <taxon>Flavobacteriales</taxon>
        <taxon>Flavobacteriaceae</taxon>
        <taxon>Hwangdonia</taxon>
    </lineage>
</organism>
<proteinExistence type="inferred from homology"/>
<keyword evidence="3" id="KW-0378">Hydrolase</keyword>
<feature type="signal peptide" evidence="5">
    <location>
        <begin position="1"/>
        <end position="24"/>
    </location>
</feature>